<reference evidence="7" key="3">
    <citation type="submission" date="2025-09" db="UniProtKB">
        <authorList>
            <consortium name="Ensembl"/>
        </authorList>
    </citation>
    <scope>IDENTIFICATION</scope>
</reference>
<keyword evidence="2 4" id="KW-0863">Zinc-finger</keyword>
<dbReference type="InterPro" id="IPR001164">
    <property type="entry name" value="ArfGAP_dom"/>
</dbReference>
<dbReference type="SUPFAM" id="SSF57863">
    <property type="entry name" value="ArfGap/RecO-like zinc finger"/>
    <property type="match status" value="1"/>
</dbReference>
<dbReference type="InterPro" id="IPR038508">
    <property type="entry name" value="ArfGAP_dom_sf"/>
</dbReference>
<dbReference type="Pfam" id="PF01412">
    <property type="entry name" value="ArfGap"/>
    <property type="match status" value="1"/>
</dbReference>
<dbReference type="GeneTree" id="ENSGT00940000156389"/>
<dbReference type="InterPro" id="IPR037278">
    <property type="entry name" value="ARFGAP/RecO"/>
</dbReference>
<evidence type="ECO:0000256" key="3">
    <source>
        <dbReference type="ARBA" id="ARBA00022833"/>
    </source>
</evidence>
<feature type="domain" description="Arf-GAP" evidence="6">
    <location>
        <begin position="4"/>
        <end position="62"/>
    </location>
</feature>
<dbReference type="Gene3D" id="1.10.220.150">
    <property type="entry name" value="Arf GTPase activating protein"/>
    <property type="match status" value="1"/>
</dbReference>
<keyword evidence="3 5" id="KW-0862">Zinc</keyword>
<evidence type="ECO:0000313" key="8">
    <source>
        <dbReference type="Proteomes" id="UP000694620"/>
    </source>
</evidence>
<proteinExistence type="predicted"/>
<comment type="domain">
    <text evidence="5">PH domain binds phospholipids including phosphatidic acid, phosphatidylinositol 3-phosphate, phosphatidylinositol 3,5-bisphosphate (PIP2) and phosphatidylinositol 3,4,5-trisphosphate (PIP3). May mediate protein binding to PIP2 or PIP3 containing membranes.</text>
</comment>
<comment type="subcellular location">
    <subcellularLocation>
        <location evidence="5">Endosome membrane</location>
        <topology evidence="5">Peripheral membrane protein</topology>
    </subcellularLocation>
</comment>
<evidence type="ECO:0000256" key="1">
    <source>
        <dbReference type="ARBA" id="ARBA00022723"/>
    </source>
</evidence>
<comment type="function">
    <text evidence="5">GTPase-activating protein for the ADP ribosylation factor family.</text>
</comment>
<protein>
    <recommendedName>
        <fullName evidence="5">Arf-GAP with coiled-coil, ANK repeat and PH domain-containing protein</fullName>
        <shortName evidence="5">Cnt-b</shortName>
    </recommendedName>
    <alternativeName>
        <fullName evidence="5">Centaurin-beta</fullName>
    </alternativeName>
</protein>
<accession>A0A8C4S6P1</accession>
<dbReference type="PRINTS" id="PR00405">
    <property type="entry name" value="REVINTRACTNG"/>
</dbReference>
<keyword evidence="1 5" id="KW-0479">Metal-binding</keyword>
<evidence type="ECO:0000256" key="2">
    <source>
        <dbReference type="ARBA" id="ARBA00022771"/>
    </source>
</evidence>
<keyword evidence="5" id="KW-0967">Endosome</keyword>
<keyword evidence="5" id="KW-0040">ANK repeat</keyword>
<keyword evidence="5" id="KW-0677">Repeat</keyword>
<keyword evidence="8" id="KW-1185">Reference proteome</keyword>
<evidence type="ECO:0000256" key="4">
    <source>
        <dbReference type="PROSITE-ProRule" id="PRU00288"/>
    </source>
</evidence>
<dbReference type="InterPro" id="IPR045258">
    <property type="entry name" value="ACAP1/2/3-like"/>
</dbReference>
<comment type="activity regulation">
    <text evidence="5">GAP activity stimulated by phosphatidylinositol 4,5-bisphosphate (PIP2) and phosphatidic acid.</text>
</comment>
<dbReference type="GO" id="GO:0010008">
    <property type="term" value="C:endosome membrane"/>
    <property type="evidence" value="ECO:0007669"/>
    <property type="project" value="UniProtKB-SubCell"/>
</dbReference>
<evidence type="ECO:0000313" key="7">
    <source>
        <dbReference type="Ensembl" id="ENSECRP00000012963.1"/>
    </source>
</evidence>
<reference evidence="7" key="2">
    <citation type="submission" date="2025-08" db="UniProtKB">
        <authorList>
            <consortium name="Ensembl"/>
        </authorList>
    </citation>
    <scope>IDENTIFICATION</scope>
</reference>
<dbReference type="AlphaFoldDB" id="A0A8C4S6P1"/>
<keyword evidence="5" id="KW-0343">GTPase activation</keyword>
<dbReference type="Ensembl" id="ENSECRT00000013187.1">
    <property type="protein sequence ID" value="ENSECRP00000012963.1"/>
    <property type="gene ID" value="ENSECRG00000008643.1"/>
</dbReference>
<dbReference type="GO" id="GO:0008270">
    <property type="term" value="F:zinc ion binding"/>
    <property type="evidence" value="ECO:0007669"/>
    <property type="project" value="UniProtKB-KW"/>
</dbReference>
<dbReference type="PROSITE" id="PS50115">
    <property type="entry name" value="ARFGAP"/>
    <property type="match status" value="1"/>
</dbReference>
<name>A0A8C4S6P1_ERPCA</name>
<dbReference type="Proteomes" id="UP000694620">
    <property type="component" value="Chromosome 2"/>
</dbReference>
<dbReference type="GO" id="GO:0005096">
    <property type="term" value="F:GTPase activator activity"/>
    <property type="evidence" value="ECO:0007669"/>
    <property type="project" value="UniProtKB-KW"/>
</dbReference>
<dbReference type="PANTHER" id="PTHR23180">
    <property type="entry name" value="CENTAURIN/ARF"/>
    <property type="match status" value="1"/>
</dbReference>
<comment type="domain">
    <text evidence="5">The BAR domain mediates homodimerization, it can neither bind membrane nor impart curvature, but instead requires the neighboring PH domain to achieve these functions.</text>
</comment>
<organism evidence="7 8">
    <name type="scientific">Erpetoichthys calabaricus</name>
    <name type="common">Rope fish</name>
    <name type="synonym">Calamoichthys calabaricus</name>
    <dbReference type="NCBI Taxonomy" id="27687"/>
    <lineage>
        <taxon>Eukaryota</taxon>
        <taxon>Metazoa</taxon>
        <taxon>Chordata</taxon>
        <taxon>Craniata</taxon>
        <taxon>Vertebrata</taxon>
        <taxon>Euteleostomi</taxon>
        <taxon>Actinopterygii</taxon>
        <taxon>Polypteriformes</taxon>
        <taxon>Polypteridae</taxon>
        <taxon>Erpetoichthys</taxon>
    </lineage>
</organism>
<evidence type="ECO:0000256" key="5">
    <source>
        <dbReference type="RuleBase" id="RU369028"/>
    </source>
</evidence>
<dbReference type="PANTHER" id="PTHR23180:SF399">
    <property type="entry name" value="BLOWN FUSE, ISOFORM A-RELATED"/>
    <property type="match status" value="1"/>
</dbReference>
<sequence>MAHQQNRKLIFLCSGNHQCCDCGQPEPRWASINLGITLCIECSGIHRYVQSGYGVHSLLLRI</sequence>
<evidence type="ECO:0000259" key="6">
    <source>
        <dbReference type="PROSITE" id="PS50115"/>
    </source>
</evidence>
<reference evidence="7" key="1">
    <citation type="submission" date="2021-06" db="EMBL/GenBank/DDBJ databases">
        <authorList>
            <consortium name="Wellcome Sanger Institute Data Sharing"/>
        </authorList>
    </citation>
    <scope>NUCLEOTIDE SEQUENCE [LARGE SCALE GENOMIC DNA]</scope>
</reference>